<dbReference type="AlphaFoldDB" id="A0A232ED23"/>
<evidence type="ECO:0000313" key="2">
    <source>
        <dbReference type="EMBL" id="OXU16237.1"/>
    </source>
</evidence>
<name>A0A232ED23_9HYME</name>
<keyword evidence="3" id="KW-1185">Reference proteome</keyword>
<dbReference type="EMBL" id="NNAY01009329">
    <property type="protein sequence ID" value="OXU16237.1"/>
    <property type="molecule type" value="Genomic_DNA"/>
</dbReference>
<accession>A0A232ED23</accession>
<organism evidence="2 3">
    <name type="scientific">Trichomalopsis sarcophagae</name>
    <dbReference type="NCBI Taxonomy" id="543379"/>
    <lineage>
        <taxon>Eukaryota</taxon>
        <taxon>Metazoa</taxon>
        <taxon>Ecdysozoa</taxon>
        <taxon>Arthropoda</taxon>
        <taxon>Hexapoda</taxon>
        <taxon>Insecta</taxon>
        <taxon>Pterygota</taxon>
        <taxon>Neoptera</taxon>
        <taxon>Endopterygota</taxon>
        <taxon>Hymenoptera</taxon>
        <taxon>Apocrita</taxon>
        <taxon>Proctotrupomorpha</taxon>
        <taxon>Chalcidoidea</taxon>
        <taxon>Pteromalidae</taxon>
        <taxon>Pteromalinae</taxon>
        <taxon>Trichomalopsis</taxon>
    </lineage>
</organism>
<sequence>MVYRPPSRAQQRAADKGRSRCAALDYEIFGNHWQPRRKKMLCKGGGKEDFGYKRPRAQGPNVNPI</sequence>
<protein>
    <submittedName>
        <fullName evidence="2">Uncharacterized protein</fullName>
    </submittedName>
</protein>
<gene>
    <name evidence="2" type="ORF">TSAR_010047</name>
</gene>
<feature type="region of interest" description="Disordered" evidence="1">
    <location>
        <begin position="44"/>
        <end position="65"/>
    </location>
</feature>
<evidence type="ECO:0000256" key="1">
    <source>
        <dbReference type="SAM" id="MobiDB-lite"/>
    </source>
</evidence>
<proteinExistence type="predicted"/>
<evidence type="ECO:0000313" key="3">
    <source>
        <dbReference type="Proteomes" id="UP000215335"/>
    </source>
</evidence>
<comment type="caution">
    <text evidence="2">The sequence shown here is derived from an EMBL/GenBank/DDBJ whole genome shotgun (WGS) entry which is preliminary data.</text>
</comment>
<dbReference type="Proteomes" id="UP000215335">
    <property type="component" value="Unassembled WGS sequence"/>
</dbReference>
<reference evidence="2 3" key="1">
    <citation type="journal article" date="2017" name="Curr. Biol.">
        <title>The Evolution of Venom by Co-option of Single-Copy Genes.</title>
        <authorList>
            <person name="Martinson E.O."/>
            <person name="Mrinalini"/>
            <person name="Kelkar Y.D."/>
            <person name="Chang C.H."/>
            <person name="Werren J.H."/>
        </authorList>
    </citation>
    <scope>NUCLEOTIDE SEQUENCE [LARGE SCALE GENOMIC DNA]</scope>
    <source>
        <strain evidence="2 3">Alberta</strain>
        <tissue evidence="2">Whole body</tissue>
    </source>
</reference>